<evidence type="ECO:0000256" key="1">
    <source>
        <dbReference type="ARBA" id="ARBA00006889"/>
    </source>
</evidence>
<evidence type="ECO:0000313" key="4">
    <source>
        <dbReference type="Proteomes" id="UP000694393"/>
    </source>
</evidence>
<dbReference type="Ensembl" id="ENSPCET00000005286.1">
    <property type="protein sequence ID" value="ENSPCEP00000005104.1"/>
    <property type="gene ID" value="ENSPCEG00000004144.1"/>
</dbReference>
<dbReference type="InterPro" id="IPR002345">
    <property type="entry name" value="Lipocalin"/>
</dbReference>
<accession>A0A8C8RG01</accession>
<protein>
    <recommendedName>
        <fullName evidence="2">Lipocalin/cytosolic fatty-acid binding domain-containing protein</fullName>
    </recommendedName>
</protein>
<dbReference type="InterPro" id="IPR012674">
    <property type="entry name" value="Calycin"/>
</dbReference>
<sequence length="222" mass="25269">MAQLHKGLVGPAGFCIRYFLRSLPTLIFYDSTYWIQHPHWDSGHLDFARFCHRLLTNHGRIMFALWASVSPWFQWGSSCWEEGASSALSQCGVKSSEAIFTFTPEGNLHFQIGYPTGVQTLQLSGIIWFLLAEKGKGDLRVMETDYEDYAIVYTFRDDGLESGTTLQLFSRTQEISPQAMKRLTELYPAQGLTRDMLLLLPKSGKCLRHRVHFSPCSARLGH</sequence>
<dbReference type="InterPro" id="IPR000566">
    <property type="entry name" value="Lipocln_cytosolic_FA-bd_dom"/>
</dbReference>
<reference evidence="3" key="2">
    <citation type="submission" date="2025-09" db="UniProtKB">
        <authorList>
            <consortium name="Ensembl"/>
        </authorList>
    </citation>
    <scope>IDENTIFICATION</scope>
</reference>
<keyword evidence="4" id="KW-1185">Reference proteome</keyword>
<proteinExistence type="inferred from homology"/>
<evidence type="ECO:0000259" key="2">
    <source>
        <dbReference type="Pfam" id="PF00061"/>
    </source>
</evidence>
<dbReference type="Pfam" id="PF00061">
    <property type="entry name" value="Lipocalin"/>
    <property type="match status" value="1"/>
</dbReference>
<feature type="domain" description="Lipocalin/cytosolic fatty-acid binding" evidence="2">
    <location>
        <begin position="135"/>
        <end position="197"/>
    </location>
</feature>
<name>A0A8C8RG01_9SAUR</name>
<reference evidence="3" key="1">
    <citation type="submission" date="2025-08" db="UniProtKB">
        <authorList>
            <consortium name="Ensembl"/>
        </authorList>
    </citation>
    <scope>IDENTIFICATION</scope>
</reference>
<dbReference type="PANTHER" id="PTHR11430:SF77">
    <property type="entry name" value="LIPOCALIN-LIKE 1 PROTEIN"/>
    <property type="match status" value="1"/>
</dbReference>
<dbReference type="SUPFAM" id="SSF50814">
    <property type="entry name" value="Lipocalins"/>
    <property type="match status" value="1"/>
</dbReference>
<dbReference type="Proteomes" id="UP000694393">
    <property type="component" value="Unplaced"/>
</dbReference>
<dbReference type="AlphaFoldDB" id="A0A8C8RG01"/>
<organism evidence="3 4">
    <name type="scientific">Pelusios castaneus</name>
    <name type="common">West African mud turtle</name>
    <dbReference type="NCBI Taxonomy" id="367368"/>
    <lineage>
        <taxon>Eukaryota</taxon>
        <taxon>Metazoa</taxon>
        <taxon>Chordata</taxon>
        <taxon>Craniata</taxon>
        <taxon>Vertebrata</taxon>
        <taxon>Euteleostomi</taxon>
        <taxon>Archelosauria</taxon>
        <taxon>Testudinata</taxon>
        <taxon>Testudines</taxon>
        <taxon>Pleurodira</taxon>
        <taxon>Pelomedusidae</taxon>
        <taxon>Pelusios</taxon>
    </lineage>
</organism>
<dbReference type="GO" id="GO:0036094">
    <property type="term" value="F:small molecule binding"/>
    <property type="evidence" value="ECO:0007669"/>
    <property type="project" value="InterPro"/>
</dbReference>
<evidence type="ECO:0000313" key="3">
    <source>
        <dbReference type="Ensembl" id="ENSPCEP00000005104.1"/>
    </source>
</evidence>
<dbReference type="PANTHER" id="PTHR11430">
    <property type="entry name" value="LIPOCALIN"/>
    <property type="match status" value="1"/>
</dbReference>
<dbReference type="Gene3D" id="2.40.128.20">
    <property type="match status" value="1"/>
</dbReference>
<comment type="similarity">
    <text evidence="1">Belongs to the calycin superfamily. Lipocalin family.</text>
</comment>
<dbReference type="PRINTS" id="PR01254">
    <property type="entry name" value="PGNDSYNTHASE"/>
</dbReference>